<keyword evidence="3 5" id="KW-0560">Oxidoreductase</keyword>
<dbReference type="EC" id="1.13.11.-" evidence="5"/>
<evidence type="ECO:0000256" key="2">
    <source>
        <dbReference type="ARBA" id="ARBA00022723"/>
    </source>
</evidence>
<keyword evidence="7" id="KW-1185">Reference proteome</keyword>
<dbReference type="PANTHER" id="PTHR10543">
    <property type="entry name" value="BETA-CAROTENE DIOXYGENASE"/>
    <property type="match status" value="1"/>
</dbReference>
<accession>A0ABW3VA90</accession>
<dbReference type="Proteomes" id="UP001597182">
    <property type="component" value="Unassembled WGS sequence"/>
</dbReference>
<proteinExistence type="inferred from homology"/>
<dbReference type="Pfam" id="PF03055">
    <property type="entry name" value="RPE65"/>
    <property type="match status" value="1"/>
</dbReference>
<evidence type="ECO:0000313" key="6">
    <source>
        <dbReference type="EMBL" id="MFD1231992.1"/>
    </source>
</evidence>
<evidence type="ECO:0000256" key="1">
    <source>
        <dbReference type="ARBA" id="ARBA00006787"/>
    </source>
</evidence>
<evidence type="ECO:0000256" key="3">
    <source>
        <dbReference type="ARBA" id="ARBA00023002"/>
    </source>
</evidence>
<protein>
    <recommendedName>
        <fullName evidence="5">Dioxygenase</fullName>
        <ecNumber evidence="5">1.13.11.-</ecNumber>
    </recommendedName>
</protein>
<keyword evidence="5" id="KW-0223">Dioxygenase</keyword>
<dbReference type="RefSeq" id="WP_346090951.1">
    <property type="nucleotide sequence ID" value="NZ_BAABKS010000017.1"/>
</dbReference>
<evidence type="ECO:0000313" key="7">
    <source>
        <dbReference type="Proteomes" id="UP001597182"/>
    </source>
</evidence>
<comment type="caution">
    <text evidence="6">The sequence shown here is derived from an EMBL/GenBank/DDBJ whole genome shotgun (WGS) entry which is preliminary data.</text>
</comment>
<gene>
    <name evidence="6" type="ORF">ACFQ34_01725</name>
</gene>
<evidence type="ECO:0000256" key="5">
    <source>
        <dbReference type="RuleBase" id="RU364048"/>
    </source>
</evidence>
<keyword evidence="2 5" id="KW-0479">Metal-binding</keyword>
<evidence type="ECO:0000256" key="4">
    <source>
        <dbReference type="ARBA" id="ARBA00023004"/>
    </source>
</evidence>
<comment type="similarity">
    <text evidence="1 5">Belongs to the carotenoid oxygenase family.</text>
</comment>
<organism evidence="6 7">
    <name type="scientific">Pseudonocardia benzenivorans</name>
    <dbReference type="NCBI Taxonomy" id="228005"/>
    <lineage>
        <taxon>Bacteria</taxon>
        <taxon>Bacillati</taxon>
        <taxon>Actinomycetota</taxon>
        <taxon>Actinomycetes</taxon>
        <taxon>Pseudonocardiales</taxon>
        <taxon>Pseudonocardiaceae</taxon>
        <taxon>Pseudonocardia</taxon>
    </lineage>
</organism>
<dbReference type="EMBL" id="JBHTMB010000012">
    <property type="protein sequence ID" value="MFD1231992.1"/>
    <property type="molecule type" value="Genomic_DNA"/>
</dbReference>
<name>A0ABW3VA90_9PSEU</name>
<dbReference type="InterPro" id="IPR004294">
    <property type="entry name" value="Carotenoid_Oase"/>
</dbReference>
<dbReference type="PANTHER" id="PTHR10543:SF89">
    <property type="entry name" value="CAROTENOID 9,10(9',10')-CLEAVAGE DIOXYGENASE 1"/>
    <property type="match status" value="1"/>
</dbReference>
<reference evidence="7" key="1">
    <citation type="journal article" date="2019" name="Int. J. Syst. Evol. Microbiol.">
        <title>The Global Catalogue of Microorganisms (GCM) 10K type strain sequencing project: providing services to taxonomists for standard genome sequencing and annotation.</title>
        <authorList>
            <consortium name="The Broad Institute Genomics Platform"/>
            <consortium name="The Broad Institute Genome Sequencing Center for Infectious Disease"/>
            <person name="Wu L."/>
            <person name="Ma J."/>
        </authorList>
    </citation>
    <scope>NUCLEOTIDE SEQUENCE [LARGE SCALE GENOMIC DNA]</scope>
    <source>
        <strain evidence="7">CCUG 49018</strain>
    </source>
</reference>
<keyword evidence="4 5" id="KW-0408">Iron</keyword>
<comment type="cofactor">
    <cofactor evidence="5">
        <name>Fe(2+)</name>
        <dbReference type="ChEBI" id="CHEBI:29033"/>
    </cofactor>
    <text evidence="5">Binds 1 Fe(2+) ion per subunit.</text>
</comment>
<sequence length="484" mass="52173">MTLLPTGAHPVPVDVSLVPELSGLFAPTTAERDIGPLEVVGELPPELDGTYLRNGPNPRFTPIGSYTYPLDGDGMIHAVRIDDGRVSYSNRFVETPALRAEERAGHALWSGLMTMYRPDATEVGAGLAGTRKDLPDINVVRHAGRTLALAEAAPPFALSPELATLGRETFGGALPAGITAHPKIDPRTGELLVFCYGIEAPFLTWSVVGSDGTIRRTPTVVDGVERPTMIHDMAITDRFVVLVVAPYYFDIAAAMSGGSLLTWRPEDGTRIALVPRDGSPTRWLATDAFWCWHLANAFDDGPAPGGAAGAGPGPDGAVVVDYVQWDRPGTDDPADEQHAMLVRARLDLGRGTVVRTPAHDRRVEFPRIDDRVLGRRHDRVATIATRPDDPQLADTLVVTDLAGGHDAHWRAPELALGEPVHLPRPGDPDPGHGWWATLAVDRREDVSWFLVLPADDPAAGPVARVRIPVRVPLGLHGVWLPSNR</sequence>